<evidence type="ECO:0000313" key="1">
    <source>
        <dbReference type="EMBL" id="GBP48402.1"/>
    </source>
</evidence>
<accession>A0A4C1WD55</accession>
<organism evidence="1 2">
    <name type="scientific">Eumeta variegata</name>
    <name type="common">Bagworm moth</name>
    <name type="synonym">Eumeta japonica</name>
    <dbReference type="NCBI Taxonomy" id="151549"/>
    <lineage>
        <taxon>Eukaryota</taxon>
        <taxon>Metazoa</taxon>
        <taxon>Ecdysozoa</taxon>
        <taxon>Arthropoda</taxon>
        <taxon>Hexapoda</taxon>
        <taxon>Insecta</taxon>
        <taxon>Pterygota</taxon>
        <taxon>Neoptera</taxon>
        <taxon>Endopterygota</taxon>
        <taxon>Lepidoptera</taxon>
        <taxon>Glossata</taxon>
        <taxon>Ditrysia</taxon>
        <taxon>Tineoidea</taxon>
        <taxon>Psychidae</taxon>
        <taxon>Oiketicinae</taxon>
        <taxon>Eumeta</taxon>
    </lineage>
</organism>
<gene>
    <name evidence="1" type="ORF">EVAR_36836_1</name>
</gene>
<reference evidence="1 2" key="1">
    <citation type="journal article" date="2019" name="Commun. Biol.">
        <title>The bagworm genome reveals a unique fibroin gene that provides high tensile strength.</title>
        <authorList>
            <person name="Kono N."/>
            <person name="Nakamura H."/>
            <person name="Ohtoshi R."/>
            <person name="Tomita M."/>
            <person name="Numata K."/>
            <person name="Arakawa K."/>
        </authorList>
    </citation>
    <scope>NUCLEOTIDE SEQUENCE [LARGE SCALE GENOMIC DNA]</scope>
</reference>
<dbReference type="Proteomes" id="UP000299102">
    <property type="component" value="Unassembled WGS sequence"/>
</dbReference>
<evidence type="ECO:0000313" key="2">
    <source>
        <dbReference type="Proteomes" id="UP000299102"/>
    </source>
</evidence>
<protein>
    <submittedName>
        <fullName evidence="1">Uncharacterized protein</fullName>
    </submittedName>
</protein>
<keyword evidence="2" id="KW-1185">Reference proteome</keyword>
<sequence>MSERDYATGRLDERVHRYFKLHLTGPRASGRERIIPSAVQRRYFENVVTARRKEETHNVHTFARGCEYTWECGPKPTIVYAVAWGSVIASSNAAGQRSEALT</sequence>
<name>A0A4C1WD55_EUMVA</name>
<dbReference type="AlphaFoldDB" id="A0A4C1WD55"/>
<dbReference type="EMBL" id="BGZK01000523">
    <property type="protein sequence ID" value="GBP48402.1"/>
    <property type="molecule type" value="Genomic_DNA"/>
</dbReference>
<proteinExistence type="predicted"/>
<comment type="caution">
    <text evidence="1">The sequence shown here is derived from an EMBL/GenBank/DDBJ whole genome shotgun (WGS) entry which is preliminary data.</text>
</comment>